<keyword evidence="1 4" id="KW-0238">DNA-binding</keyword>
<reference evidence="4 5" key="1">
    <citation type="submission" date="2020-07" db="EMBL/GenBank/DDBJ databases">
        <title>Sequencing the genomes of 1000 actinobacteria strains.</title>
        <authorList>
            <person name="Klenk H.-P."/>
        </authorList>
    </citation>
    <scope>NUCLEOTIDE SEQUENCE [LARGE SCALE GENOMIC DNA]</scope>
    <source>
        <strain evidence="4 5">DSM 26487</strain>
    </source>
</reference>
<dbReference type="AlphaFoldDB" id="A0A7Z0IS70"/>
<evidence type="ECO:0000256" key="2">
    <source>
        <dbReference type="SAM" id="MobiDB-lite"/>
    </source>
</evidence>
<dbReference type="GO" id="GO:0003700">
    <property type="term" value="F:DNA-binding transcription factor activity"/>
    <property type="evidence" value="ECO:0007669"/>
    <property type="project" value="InterPro"/>
</dbReference>
<dbReference type="InterPro" id="IPR009061">
    <property type="entry name" value="DNA-bd_dom_put_sf"/>
</dbReference>
<dbReference type="Proteomes" id="UP000564496">
    <property type="component" value="Unassembled WGS sequence"/>
</dbReference>
<proteinExistence type="predicted"/>
<dbReference type="SUPFAM" id="SSF46955">
    <property type="entry name" value="Putative DNA-binding domain"/>
    <property type="match status" value="1"/>
</dbReference>
<dbReference type="Gene3D" id="1.10.1660.10">
    <property type="match status" value="1"/>
</dbReference>
<dbReference type="PROSITE" id="PS50937">
    <property type="entry name" value="HTH_MERR_2"/>
    <property type="match status" value="1"/>
</dbReference>
<sequence>MKIGELARYSGVSQRSLRYYEAKGLLAPQRTSSGHRVFTPLDVRRVRVIRRLFAAGFCSAVIGDLLPRILEPAEGDAYVVRDRFAAARRRLLSEIAVIQKELMTLDRLEGQFGLEHDMHVKDDDGLYERVESPQTTEIDHRSRRLR</sequence>
<evidence type="ECO:0000256" key="1">
    <source>
        <dbReference type="ARBA" id="ARBA00023125"/>
    </source>
</evidence>
<dbReference type="SMART" id="SM00422">
    <property type="entry name" value="HTH_MERR"/>
    <property type="match status" value="1"/>
</dbReference>
<evidence type="ECO:0000313" key="5">
    <source>
        <dbReference type="Proteomes" id="UP000564496"/>
    </source>
</evidence>
<keyword evidence="5" id="KW-1185">Reference proteome</keyword>
<evidence type="ECO:0000313" key="4">
    <source>
        <dbReference type="EMBL" id="NYI77570.1"/>
    </source>
</evidence>
<feature type="region of interest" description="Disordered" evidence="2">
    <location>
        <begin position="125"/>
        <end position="146"/>
    </location>
</feature>
<protein>
    <submittedName>
        <fullName evidence="4">DNA-binding transcriptional MerR regulator</fullName>
    </submittedName>
</protein>
<dbReference type="Pfam" id="PF13411">
    <property type="entry name" value="MerR_1"/>
    <property type="match status" value="1"/>
</dbReference>
<comment type="caution">
    <text evidence="4">The sequence shown here is derived from an EMBL/GenBank/DDBJ whole genome shotgun (WGS) entry which is preliminary data.</text>
</comment>
<accession>A0A7Z0IS70</accession>
<evidence type="ECO:0000259" key="3">
    <source>
        <dbReference type="PROSITE" id="PS50937"/>
    </source>
</evidence>
<dbReference type="RefSeq" id="WP_179658041.1">
    <property type="nucleotide sequence ID" value="NZ_JACBZR010000001.1"/>
</dbReference>
<dbReference type="InterPro" id="IPR047057">
    <property type="entry name" value="MerR_fam"/>
</dbReference>
<dbReference type="PANTHER" id="PTHR30204">
    <property type="entry name" value="REDOX-CYCLING DRUG-SENSING TRANSCRIPTIONAL ACTIVATOR SOXR"/>
    <property type="match status" value="1"/>
</dbReference>
<dbReference type="GO" id="GO:0003677">
    <property type="term" value="F:DNA binding"/>
    <property type="evidence" value="ECO:0007669"/>
    <property type="project" value="UniProtKB-KW"/>
</dbReference>
<dbReference type="EMBL" id="JACBZR010000001">
    <property type="protein sequence ID" value="NYI77570.1"/>
    <property type="molecule type" value="Genomic_DNA"/>
</dbReference>
<dbReference type="PANTHER" id="PTHR30204:SF97">
    <property type="entry name" value="MERR FAMILY REGULATORY PROTEIN"/>
    <property type="match status" value="1"/>
</dbReference>
<dbReference type="InterPro" id="IPR000551">
    <property type="entry name" value="MerR-type_HTH_dom"/>
</dbReference>
<dbReference type="PROSITE" id="PS00552">
    <property type="entry name" value="HTH_MERR_1"/>
    <property type="match status" value="1"/>
</dbReference>
<dbReference type="PRINTS" id="PR00040">
    <property type="entry name" value="HTHMERR"/>
</dbReference>
<name>A0A7Z0IS70_9ACTN</name>
<gene>
    <name evidence="4" type="ORF">BJ988_002218</name>
</gene>
<organism evidence="4 5">
    <name type="scientific">Nocardioides panzhihuensis</name>
    <dbReference type="NCBI Taxonomy" id="860243"/>
    <lineage>
        <taxon>Bacteria</taxon>
        <taxon>Bacillati</taxon>
        <taxon>Actinomycetota</taxon>
        <taxon>Actinomycetes</taxon>
        <taxon>Propionibacteriales</taxon>
        <taxon>Nocardioidaceae</taxon>
        <taxon>Nocardioides</taxon>
    </lineage>
</organism>
<feature type="domain" description="HTH merR-type" evidence="3">
    <location>
        <begin position="1"/>
        <end position="68"/>
    </location>
</feature>